<dbReference type="EMBL" id="AKHW03005461">
    <property type="protein sequence ID" value="KYO26714.1"/>
    <property type="molecule type" value="Genomic_DNA"/>
</dbReference>
<keyword evidence="2" id="KW-1185">Reference proteome</keyword>
<gene>
    <name evidence="1" type="ORF">Y1Q_0019185</name>
</gene>
<name>A0A151MQA3_ALLMI</name>
<proteinExistence type="predicted"/>
<evidence type="ECO:0000313" key="1">
    <source>
        <dbReference type="EMBL" id="KYO26714.1"/>
    </source>
</evidence>
<reference evidence="1 2" key="1">
    <citation type="journal article" date="2012" name="Genome Biol.">
        <title>Sequencing three crocodilian genomes to illuminate the evolution of archosaurs and amniotes.</title>
        <authorList>
            <person name="St John J.A."/>
            <person name="Braun E.L."/>
            <person name="Isberg S.R."/>
            <person name="Miles L.G."/>
            <person name="Chong A.Y."/>
            <person name="Gongora J."/>
            <person name="Dalzell P."/>
            <person name="Moran C."/>
            <person name="Bed'hom B."/>
            <person name="Abzhanov A."/>
            <person name="Burgess S.C."/>
            <person name="Cooksey A.M."/>
            <person name="Castoe T.A."/>
            <person name="Crawford N.G."/>
            <person name="Densmore L.D."/>
            <person name="Drew J.C."/>
            <person name="Edwards S.V."/>
            <person name="Faircloth B.C."/>
            <person name="Fujita M.K."/>
            <person name="Greenwold M.J."/>
            <person name="Hoffmann F.G."/>
            <person name="Howard J.M."/>
            <person name="Iguchi T."/>
            <person name="Janes D.E."/>
            <person name="Khan S.Y."/>
            <person name="Kohno S."/>
            <person name="de Koning A.J."/>
            <person name="Lance S.L."/>
            <person name="McCarthy F.M."/>
            <person name="McCormack J.E."/>
            <person name="Merchant M.E."/>
            <person name="Peterson D.G."/>
            <person name="Pollock D.D."/>
            <person name="Pourmand N."/>
            <person name="Raney B.J."/>
            <person name="Roessler K.A."/>
            <person name="Sanford J.R."/>
            <person name="Sawyer R.H."/>
            <person name="Schmidt C.J."/>
            <person name="Triplett E.W."/>
            <person name="Tuberville T.D."/>
            <person name="Venegas-Anaya M."/>
            <person name="Howard J.T."/>
            <person name="Jarvis E.D."/>
            <person name="Guillette L.J.Jr."/>
            <person name="Glenn T.C."/>
            <person name="Green R.E."/>
            <person name="Ray D.A."/>
        </authorList>
    </citation>
    <scope>NUCLEOTIDE SEQUENCE [LARGE SCALE GENOMIC DNA]</scope>
    <source>
        <strain evidence="1">KSC_2009_1</strain>
    </source>
</reference>
<comment type="caution">
    <text evidence="1">The sequence shown here is derived from an EMBL/GenBank/DDBJ whole genome shotgun (WGS) entry which is preliminary data.</text>
</comment>
<dbReference type="AlphaFoldDB" id="A0A151MQA3"/>
<dbReference type="Proteomes" id="UP000050525">
    <property type="component" value="Unassembled WGS sequence"/>
</dbReference>
<organism evidence="1 2">
    <name type="scientific">Alligator mississippiensis</name>
    <name type="common">American alligator</name>
    <dbReference type="NCBI Taxonomy" id="8496"/>
    <lineage>
        <taxon>Eukaryota</taxon>
        <taxon>Metazoa</taxon>
        <taxon>Chordata</taxon>
        <taxon>Craniata</taxon>
        <taxon>Vertebrata</taxon>
        <taxon>Euteleostomi</taxon>
        <taxon>Archelosauria</taxon>
        <taxon>Archosauria</taxon>
        <taxon>Crocodylia</taxon>
        <taxon>Alligatoridae</taxon>
        <taxon>Alligatorinae</taxon>
        <taxon>Alligator</taxon>
    </lineage>
</organism>
<protein>
    <submittedName>
        <fullName evidence="1">Uncharacterized protein</fullName>
    </submittedName>
</protein>
<evidence type="ECO:0000313" key="2">
    <source>
        <dbReference type="Proteomes" id="UP000050525"/>
    </source>
</evidence>
<accession>A0A151MQA3</accession>
<sequence length="91" mass="10363">MQVKCPLKPHAACLPDELWFNIYLRNAGKHQTHSAIGLEETSSVDDTITTENTHSTQDFKRDVMKVTRKLTSWHNGQLKGHKNYSALKVKS</sequence>